<feature type="transmembrane region" description="Helical" evidence="1">
    <location>
        <begin position="7"/>
        <end position="25"/>
    </location>
</feature>
<dbReference type="Proteomes" id="UP000178603">
    <property type="component" value="Unassembled WGS sequence"/>
</dbReference>
<keyword evidence="1" id="KW-1133">Transmembrane helix</keyword>
<comment type="caution">
    <text evidence="2">The sequence shown here is derived from an EMBL/GenBank/DDBJ whole genome shotgun (WGS) entry which is preliminary data.</text>
</comment>
<feature type="transmembrane region" description="Helical" evidence="1">
    <location>
        <begin position="84"/>
        <end position="105"/>
    </location>
</feature>
<keyword evidence="1" id="KW-0472">Membrane</keyword>
<name>A0A1F8ATM9_9BACT</name>
<feature type="transmembrane region" description="Helical" evidence="1">
    <location>
        <begin position="56"/>
        <end position="72"/>
    </location>
</feature>
<gene>
    <name evidence="2" type="ORF">A3E44_01850</name>
</gene>
<proteinExistence type="predicted"/>
<feature type="transmembrane region" description="Helical" evidence="1">
    <location>
        <begin position="31"/>
        <end position="51"/>
    </location>
</feature>
<keyword evidence="1" id="KW-0812">Transmembrane</keyword>
<evidence type="ECO:0000313" key="2">
    <source>
        <dbReference type="EMBL" id="OGM54879.1"/>
    </source>
</evidence>
<evidence type="ECO:0000256" key="1">
    <source>
        <dbReference type="SAM" id="Phobius"/>
    </source>
</evidence>
<protein>
    <submittedName>
        <fullName evidence="2">Uncharacterized protein</fullName>
    </submittedName>
</protein>
<reference evidence="2 3" key="1">
    <citation type="journal article" date="2016" name="Nat. Commun.">
        <title>Thousands of microbial genomes shed light on interconnected biogeochemical processes in an aquifer system.</title>
        <authorList>
            <person name="Anantharaman K."/>
            <person name="Brown C.T."/>
            <person name="Hug L.A."/>
            <person name="Sharon I."/>
            <person name="Castelle C.J."/>
            <person name="Probst A.J."/>
            <person name="Thomas B.C."/>
            <person name="Singh A."/>
            <person name="Wilkins M.J."/>
            <person name="Karaoz U."/>
            <person name="Brodie E.L."/>
            <person name="Williams K.H."/>
            <person name="Hubbard S.S."/>
            <person name="Banfield J.F."/>
        </authorList>
    </citation>
    <scope>NUCLEOTIDE SEQUENCE [LARGE SCALE GENOMIC DNA]</scope>
</reference>
<accession>A0A1F8ATM9</accession>
<dbReference type="AlphaFoldDB" id="A0A1F8ATM9"/>
<dbReference type="EMBL" id="MGGW01000009">
    <property type="protein sequence ID" value="OGM54879.1"/>
    <property type="molecule type" value="Genomic_DNA"/>
</dbReference>
<evidence type="ECO:0000313" key="3">
    <source>
        <dbReference type="Proteomes" id="UP000178603"/>
    </source>
</evidence>
<sequence>MDTKKKHALVIILLWLFAPAAWVLMVRDKRYWSWLPTLLIINGIVFTLIALYLNKFLFLLFATLQIPYGLFLQKNSTYLKANLAVIIVIFTLDLLFGLGTISTLFDISRLLY</sequence>
<organism evidence="2 3">
    <name type="scientific">Candidatus Woesebacteria bacterium RIFCSPHIGHO2_12_FULL_41_24</name>
    <dbReference type="NCBI Taxonomy" id="1802510"/>
    <lineage>
        <taxon>Bacteria</taxon>
        <taxon>Candidatus Woeseibacteriota</taxon>
    </lineage>
</organism>